<proteinExistence type="predicted"/>
<feature type="transmembrane region" description="Helical" evidence="2">
    <location>
        <begin position="368"/>
        <end position="390"/>
    </location>
</feature>
<evidence type="ECO:0000259" key="3">
    <source>
        <dbReference type="Pfam" id="PF04092"/>
    </source>
</evidence>
<name>A0A0F7US46_NEOCL</name>
<accession>A0A0F7US46</accession>
<dbReference type="EMBL" id="LN714488">
    <property type="protein sequence ID" value="CEL71320.1"/>
    <property type="molecule type" value="Genomic_DNA"/>
</dbReference>
<evidence type="ECO:0000313" key="4">
    <source>
        <dbReference type="EMBL" id="CEL71320.1"/>
    </source>
</evidence>
<keyword evidence="2" id="KW-0472">Membrane</keyword>
<dbReference type="AlphaFoldDB" id="A0A0F7US46"/>
<dbReference type="SUPFAM" id="SSF74877">
    <property type="entry name" value="Major surface antigen p30, SAG1"/>
    <property type="match status" value="2"/>
</dbReference>
<dbReference type="Pfam" id="PF04092">
    <property type="entry name" value="SAG"/>
    <property type="match status" value="2"/>
</dbReference>
<gene>
    <name evidence="4" type="ORF">BN1204_069731</name>
</gene>
<evidence type="ECO:0000256" key="1">
    <source>
        <dbReference type="SAM" id="MobiDB-lite"/>
    </source>
</evidence>
<feature type="region of interest" description="Disordered" evidence="1">
    <location>
        <begin position="151"/>
        <end position="195"/>
    </location>
</feature>
<evidence type="ECO:0000256" key="2">
    <source>
        <dbReference type="SAM" id="Phobius"/>
    </source>
</evidence>
<keyword evidence="2" id="KW-1133">Transmembrane helix</keyword>
<sequence>MRESISMAGTRVLLAQRRMGGAVCVVVVVLMSTAVLGMNADGDGSKITCNETTAQTGISVSVDQKTKKVSFVCDTGMKTVLPSEGSSVTKCYTEKGLKEEEELVNLFGQGSQATVVASTGKSKQNSEVTLTLGELPQTMQTIYFVCTDSTASDAESPEGTGDPDASLTVPQAGAEAGGSVSPAPKPGAISGVNSVTPGVGARRVAVVDASHDAFRRSANRAAVGVSKQGESKARCVVTVTVPADPTASTCTVEKQNMDLEITNENKSVSFQCDTNISTLNPKESTTTIFDESCEKTMTLAEKLPSAKLEREGSRYTFSVGELPETAITLCYKCSSPADDTEESPPEQKIVACTVKINVAAADLDSDSAAFATTGSVPALVLGLGISLFFARGTF</sequence>
<dbReference type="Gene3D" id="2.60.40.1320">
    <property type="entry name" value="SRS domain"/>
    <property type="match status" value="2"/>
</dbReference>
<organism evidence="4">
    <name type="scientific">Neospora caninum (strain Liverpool)</name>
    <dbReference type="NCBI Taxonomy" id="572307"/>
    <lineage>
        <taxon>Eukaryota</taxon>
        <taxon>Sar</taxon>
        <taxon>Alveolata</taxon>
        <taxon>Apicomplexa</taxon>
        <taxon>Conoidasida</taxon>
        <taxon>Coccidia</taxon>
        <taxon>Eucoccidiorida</taxon>
        <taxon>Eimeriorina</taxon>
        <taxon>Sarcocystidae</taxon>
        <taxon>Neospora</taxon>
    </lineage>
</organism>
<protein>
    <submittedName>
        <fullName evidence="4">SRS domain-containing protein</fullName>
    </submittedName>
</protein>
<dbReference type="InterPro" id="IPR036755">
    <property type="entry name" value="SRS_dom_sf"/>
</dbReference>
<dbReference type="GO" id="GO:0016020">
    <property type="term" value="C:membrane"/>
    <property type="evidence" value="ECO:0007669"/>
    <property type="project" value="InterPro"/>
</dbReference>
<feature type="domain" description="SRS" evidence="3">
    <location>
        <begin position="47"/>
        <end position="156"/>
    </location>
</feature>
<keyword evidence="2" id="KW-0812">Transmembrane</keyword>
<feature type="domain" description="SRS" evidence="3">
    <location>
        <begin position="249"/>
        <end position="358"/>
    </location>
</feature>
<dbReference type="InterPro" id="IPR007226">
    <property type="entry name" value="SRS_dom"/>
</dbReference>
<reference evidence="4" key="1">
    <citation type="journal article" date="2015" name="PLoS ONE">
        <title>Comprehensive Evaluation of Toxoplasma gondii VEG and Neospora caninum LIV Genomes with Tachyzoite Stage Transcriptome and Proteome Defines Novel Transcript Features.</title>
        <authorList>
            <person name="Ramaprasad A."/>
            <person name="Mourier T."/>
            <person name="Naeem R."/>
            <person name="Malas T.B."/>
            <person name="Moussa E."/>
            <person name="Panigrahi A."/>
            <person name="Vermont S.J."/>
            <person name="Otto T.D."/>
            <person name="Wastling J."/>
            <person name="Pain A."/>
        </authorList>
    </citation>
    <scope>NUCLEOTIDE SEQUENCE</scope>
    <source>
        <strain evidence="4">Liverpool</strain>
    </source>
</reference>